<comment type="caution">
    <text evidence="3">Lacks conserved residue(s) required for the propagation of feature annotation.</text>
</comment>
<evidence type="ECO:0000313" key="6">
    <source>
        <dbReference type="Proteomes" id="UP000287651"/>
    </source>
</evidence>
<feature type="short sequence motif" description="VHIID" evidence="3">
    <location>
        <begin position="196"/>
        <end position="200"/>
    </location>
</feature>
<evidence type="ECO:0000256" key="1">
    <source>
        <dbReference type="ARBA" id="ARBA00023015"/>
    </source>
</evidence>
<feature type="short sequence motif" description="LxCxE motif" evidence="3">
    <location>
        <begin position="93"/>
        <end position="97"/>
    </location>
</feature>
<dbReference type="PROSITE" id="PS50985">
    <property type="entry name" value="GRAS"/>
    <property type="match status" value="1"/>
</dbReference>
<accession>A0A427AJH3</accession>
<keyword evidence="1" id="KW-0805">Transcription regulation</keyword>
<feature type="compositionally biased region" description="Basic residues" evidence="4">
    <location>
        <begin position="1"/>
        <end position="10"/>
    </location>
</feature>
<keyword evidence="2" id="KW-0804">Transcription</keyword>
<name>A0A427AJH3_ENSVE</name>
<evidence type="ECO:0000256" key="4">
    <source>
        <dbReference type="SAM" id="MobiDB-lite"/>
    </source>
</evidence>
<dbReference type="PANTHER" id="PTHR31636">
    <property type="entry name" value="OSJNBA0084A10.13 PROTEIN-RELATED"/>
    <property type="match status" value="1"/>
</dbReference>
<organism evidence="5 6">
    <name type="scientific">Ensete ventricosum</name>
    <name type="common">Abyssinian banana</name>
    <name type="synonym">Musa ensete</name>
    <dbReference type="NCBI Taxonomy" id="4639"/>
    <lineage>
        <taxon>Eukaryota</taxon>
        <taxon>Viridiplantae</taxon>
        <taxon>Streptophyta</taxon>
        <taxon>Embryophyta</taxon>
        <taxon>Tracheophyta</taxon>
        <taxon>Spermatophyta</taxon>
        <taxon>Magnoliopsida</taxon>
        <taxon>Liliopsida</taxon>
        <taxon>Zingiberales</taxon>
        <taxon>Musaceae</taxon>
        <taxon>Ensete</taxon>
    </lineage>
</organism>
<evidence type="ECO:0000313" key="5">
    <source>
        <dbReference type="EMBL" id="RRT76408.1"/>
    </source>
</evidence>
<dbReference type="InterPro" id="IPR005202">
    <property type="entry name" value="TF_GRAS"/>
</dbReference>
<dbReference type="Pfam" id="PF03514">
    <property type="entry name" value="GRAS"/>
    <property type="match status" value="2"/>
</dbReference>
<sequence length="438" mass="47700">MLRSVQRRPSIKANAMRPKRPDRDPSSSSAGGSTAAAGHTTTGCGDVEDEDRARKKRNQHQPEMEIVVAEEEDVEAEGRGAEWRGLRLLGLLLRCAEAVAADQLAEARDLLPEISELASPFGSSPERVAAYFADALRARIVSSFLGAYSPLAAVAATQRRISHAFNSYNAISPLVKFSHFTANQAIFEALDGEDCVHVVDLDIMQGLQWPGLFHILASRPAKLRSLRLTGFHPLEGKIGHLADPAPLLAPRHPREAIVVHWMHHCLYDVTGSDAGTVRLLQALRPKLITIVEQDLSHAGGFLGRFVEALHYYSALFDALGDGAGADSEERHAVERQLLAAEIKNIVAVGGPKRTGEVKVERWGEELSKAGFRRVSLAGSPAAQANLLLGMFPWKGYTLVEEHGCLKLGWKDLSLLTASAWQPAADDHDVEADRMPHIS</sequence>
<dbReference type="AlphaFoldDB" id="A0A427AJH3"/>
<feature type="region of interest" description="SAW" evidence="3">
    <location>
        <begin position="347"/>
        <end position="421"/>
    </location>
</feature>
<evidence type="ECO:0000256" key="2">
    <source>
        <dbReference type="ARBA" id="ARBA00023163"/>
    </source>
</evidence>
<feature type="region of interest" description="Disordered" evidence="4">
    <location>
        <begin position="1"/>
        <end position="64"/>
    </location>
</feature>
<feature type="region of interest" description="VHIID" evidence="3">
    <location>
        <begin position="165"/>
        <end position="230"/>
    </location>
</feature>
<evidence type="ECO:0000256" key="3">
    <source>
        <dbReference type="PROSITE-ProRule" id="PRU01191"/>
    </source>
</evidence>
<dbReference type="EMBL" id="AMZH03002202">
    <property type="protein sequence ID" value="RRT76408.1"/>
    <property type="molecule type" value="Genomic_DNA"/>
</dbReference>
<reference evidence="5 6" key="1">
    <citation type="journal article" date="2014" name="Agronomy (Basel)">
        <title>A Draft Genome Sequence for Ensete ventricosum, the Drought-Tolerant Tree Against Hunger.</title>
        <authorList>
            <person name="Harrison J."/>
            <person name="Moore K.A."/>
            <person name="Paszkiewicz K."/>
            <person name="Jones T."/>
            <person name="Grant M."/>
            <person name="Ambacheew D."/>
            <person name="Muzemil S."/>
            <person name="Studholme D.J."/>
        </authorList>
    </citation>
    <scope>NUCLEOTIDE SEQUENCE [LARGE SCALE GENOMIC DNA]</scope>
</reference>
<gene>
    <name evidence="5" type="ORF">B296_00017563</name>
</gene>
<comment type="similarity">
    <text evidence="3">Belongs to the GRAS family.</text>
</comment>
<comment type="caution">
    <text evidence="5">The sequence shown here is derived from an EMBL/GenBank/DDBJ whole genome shotgun (WGS) entry which is preliminary data.</text>
</comment>
<feature type="compositionally biased region" description="Low complexity" evidence="4">
    <location>
        <begin position="26"/>
        <end position="43"/>
    </location>
</feature>
<feature type="region of interest" description="Leucine repeat I (LRI)" evidence="3">
    <location>
        <begin position="86"/>
        <end position="146"/>
    </location>
</feature>
<proteinExistence type="inferred from homology"/>
<dbReference type="Proteomes" id="UP000287651">
    <property type="component" value="Unassembled WGS sequence"/>
</dbReference>
<protein>
    <submittedName>
        <fullName evidence="5">Uncharacterized protein</fullName>
    </submittedName>
</protein>